<feature type="chain" id="PRO_5043380518" description="Calcium-binding protein" evidence="4">
    <location>
        <begin position="26"/>
        <end position="273"/>
    </location>
</feature>
<evidence type="ECO:0000256" key="3">
    <source>
        <dbReference type="SAM" id="MobiDB-lite"/>
    </source>
</evidence>
<evidence type="ECO:0000256" key="2">
    <source>
        <dbReference type="ARBA" id="ARBA00022525"/>
    </source>
</evidence>
<evidence type="ECO:0000256" key="4">
    <source>
        <dbReference type="SAM" id="SignalP"/>
    </source>
</evidence>
<dbReference type="GO" id="GO:0005509">
    <property type="term" value="F:calcium ion binding"/>
    <property type="evidence" value="ECO:0007669"/>
    <property type="project" value="InterPro"/>
</dbReference>
<name>A0AAU7AXB7_9ACTN</name>
<feature type="region of interest" description="Disordered" evidence="3">
    <location>
        <begin position="249"/>
        <end position="273"/>
    </location>
</feature>
<protein>
    <recommendedName>
        <fullName evidence="6">Calcium-binding protein</fullName>
    </recommendedName>
</protein>
<dbReference type="InterPro" id="IPR018511">
    <property type="entry name" value="Hemolysin-typ_Ca-bd_CS"/>
</dbReference>
<comment type="subcellular location">
    <subcellularLocation>
        <location evidence="1">Secreted</location>
    </subcellularLocation>
</comment>
<dbReference type="AlphaFoldDB" id="A0AAU7AXB7"/>
<keyword evidence="4" id="KW-0732">Signal</keyword>
<dbReference type="InterPro" id="IPR011049">
    <property type="entry name" value="Serralysin-like_metalloprot_C"/>
</dbReference>
<accession>A0AAU7AXB7</accession>
<dbReference type="PANTHER" id="PTHR38340:SF1">
    <property type="entry name" value="S-LAYER PROTEIN"/>
    <property type="match status" value="1"/>
</dbReference>
<dbReference type="Pfam" id="PF00353">
    <property type="entry name" value="HemolysinCabind"/>
    <property type="match status" value="3"/>
</dbReference>
<dbReference type="PANTHER" id="PTHR38340">
    <property type="entry name" value="S-LAYER PROTEIN"/>
    <property type="match status" value="1"/>
</dbReference>
<reference evidence="5" key="1">
    <citation type="submission" date="2022-12" db="EMBL/GenBank/DDBJ databases">
        <title>Paraconexibacter alkalitolerans sp. nov. and Baekduia alba sp. nov., isolated from soil and emended description of the genera Paraconexibacter (Chun et al., 2020) and Baekduia (An et al., 2020).</title>
        <authorList>
            <person name="Vieira S."/>
            <person name="Huber K.J."/>
            <person name="Geppert A."/>
            <person name="Wolf J."/>
            <person name="Neumann-Schaal M."/>
            <person name="Muesken M."/>
            <person name="Overmann J."/>
        </authorList>
    </citation>
    <scope>NUCLEOTIDE SEQUENCE</scope>
    <source>
        <strain evidence="5">AEG42_29</strain>
    </source>
</reference>
<keyword evidence="2" id="KW-0964">Secreted</keyword>
<evidence type="ECO:0000313" key="5">
    <source>
        <dbReference type="EMBL" id="XAY06250.1"/>
    </source>
</evidence>
<dbReference type="Gene3D" id="2.150.10.10">
    <property type="entry name" value="Serralysin-like metalloprotease, C-terminal"/>
    <property type="match status" value="2"/>
</dbReference>
<dbReference type="EMBL" id="CP114014">
    <property type="protein sequence ID" value="XAY06250.1"/>
    <property type="molecule type" value="Genomic_DNA"/>
</dbReference>
<organism evidence="5">
    <name type="scientific">Paraconexibacter sp. AEG42_29</name>
    <dbReference type="NCBI Taxonomy" id="2997339"/>
    <lineage>
        <taxon>Bacteria</taxon>
        <taxon>Bacillati</taxon>
        <taxon>Actinomycetota</taxon>
        <taxon>Thermoleophilia</taxon>
        <taxon>Solirubrobacterales</taxon>
        <taxon>Paraconexibacteraceae</taxon>
        <taxon>Paraconexibacter</taxon>
    </lineage>
</organism>
<gene>
    <name evidence="5" type="ORF">DSM112329_03117</name>
</gene>
<dbReference type="PROSITE" id="PS00330">
    <property type="entry name" value="HEMOLYSIN_CALCIUM"/>
    <property type="match status" value="2"/>
</dbReference>
<dbReference type="RefSeq" id="WP_354697487.1">
    <property type="nucleotide sequence ID" value="NZ_CP114014.1"/>
</dbReference>
<dbReference type="KEGG" id="parq:DSM112329_03117"/>
<dbReference type="SUPFAM" id="SSF51120">
    <property type="entry name" value="beta-Roll"/>
    <property type="match status" value="1"/>
</dbReference>
<evidence type="ECO:0008006" key="6">
    <source>
        <dbReference type="Google" id="ProtNLM"/>
    </source>
</evidence>
<proteinExistence type="predicted"/>
<dbReference type="GO" id="GO:0005576">
    <property type="term" value="C:extracellular region"/>
    <property type="evidence" value="ECO:0007669"/>
    <property type="project" value="UniProtKB-SubCell"/>
</dbReference>
<feature type="signal peptide" evidence="4">
    <location>
        <begin position="1"/>
        <end position="25"/>
    </location>
</feature>
<sequence>MRRRAVLTATMTAVAVGWGTQAAHASPALVDTARGGLIRIYGDNIKGDRLTATVKPSSVTVTGGATINLRKGDVCRRISARSVSCPARGTVGIYAELYRGNDSLTISAAGPKRSVRIQVIAGAGDDTFTAQLPVSAFTAAQPLACADGGPGNDRLSAPYVAPPRKPCDMFGGDGNDRLTGSRLIGGPGNDVLTGTLGPDKLFGDAGADTISGGAGADDLVGGDGDDKLSGGAGNDKLFGDSGADILTGGSGADYFAGDDERRDFEDDVDTSDD</sequence>
<evidence type="ECO:0000256" key="1">
    <source>
        <dbReference type="ARBA" id="ARBA00004613"/>
    </source>
</evidence>
<dbReference type="InterPro" id="IPR050557">
    <property type="entry name" value="RTX_toxin/Mannuronan_C5-epim"/>
</dbReference>
<dbReference type="InterPro" id="IPR001343">
    <property type="entry name" value="Hemolysn_Ca-bd"/>
</dbReference>
<dbReference type="PRINTS" id="PR00313">
    <property type="entry name" value="CABNDNGRPT"/>
</dbReference>